<evidence type="ECO:0000313" key="3">
    <source>
        <dbReference type="Proteomes" id="UP001230005"/>
    </source>
</evidence>
<keyword evidence="1" id="KW-0472">Membrane</keyword>
<name>A0ABT9ZPJ5_9BACI</name>
<accession>A0ABT9ZPJ5</accession>
<evidence type="ECO:0000256" key="1">
    <source>
        <dbReference type="SAM" id="Phobius"/>
    </source>
</evidence>
<dbReference type="Proteomes" id="UP001230005">
    <property type="component" value="Unassembled WGS sequence"/>
</dbReference>
<dbReference type="EMBL" id="JAUSUG010000001">
    <property type="protein sequence ID" value="MDQ0252641.1"/>
    <property type="molecule type" value="Genomic_DNA"/>
</dbReference>
<keyword evidence="1" id="KW-1133">Transmembrane helix</keyword>
<feature type="transmembrane region" description="Helical" evidence="1">
    <location>
        <begin position="27"/>
        <end position="44"/>
    </location>
</feature>
<gene>
    <name evidence="2" type="ORF">J2S74_000013</name>
</gene>
<sequence>MMNKLFYVIYAIILALVAIATGEIVTFVLLGLILMSLNTILAVLKEIRDELRKQRENKQ</sequence>
<keyword evidence="1" id="KW-0812">Transmembrane</keyword>
<keyword evidence="3" id="KW-1185">Reference proteome</keyword>
<comment type="caution">
    <text evidence="2">The sequence shown here is derived from an EMBL/GenBank/DDBJ whole genome shotgun (WGS) entry which is preliminary data.</text>
</comment>
<proteinExistence type="predicted"/>
<reference evidence="2 3" key="1">
    <citation type="submission" date="2023-07" db="EMBL/GenBank/DDBJ databases">
        <title>Genomic Encyclopedia of Type Strains, Phase IV (KMG-IV): sequencing the most valuable type-strain genomes for metagenomic binning, comparative biology and taxonomic classification.</title>
        <authorList>
            <person name="Goeker M."/>
        </authorList>
    </citation>
    <scope>NUCLEOTIDE SEQUENCE [LARGE SCALE GENOMIC DNA]</scope>
    <source>
        <strain evidence="2 3">DSM 9768</strain>
    </source>
</reference>
<feature type="transmembrane region" description="Helical" evidence="1">
    <location>
        <begin position="5"/>
        <end position="21"/>
    </location>
</feature>
<organism evidence="2 3">
    <name type="scientific">Evansella vedderi</name>
    <dbReference type="NCBI Taxonomy" id="38282"/>
    <lineage>
        <taxon>Bacteria</taxon>
        <taxon>Bacillati</taxon>
        <taxon>Bacillota</taxon>
        <taxon>Bacilli</taxon>
        <taxon>Bacillales</taxon>
        <taxon>Bacillaceae</taxon>
        <taxon>Evansella</taxon>
    </lineage>
</organism>
<protein>
    <submittedName>
        <fullName evidence="2">Uncharacterized protein</fullName>
    </submittedName>
</protein>
<dbReference type="RefSeq" id="WP_307320266.1">
    <property type="nucleotide sequence ID" value="NZ_JAUSUG010000001.1"/>
</dbReference>
<evidence type="ECO:0000313" key="2">
    <source>
        <dbReference type="EMBL" id="MDQ0252641.1"/>
    </source>
</evidence>